<gene>
    <name evidence="1" type="ORF">Bhyg_07954</name>
</gene>
<dbReference type="Proteomes" id="UP001151699">
    <property type="component" value="Chromosome B"/>
</dbReference>
<dbReference type="AlphaFoldDB" id="A0A9Q0N3N9"/>
<feature type="non-terminal residue" evidence="1">
    <location>
        <position position="96"/>
    </location>
</feature>
<evidence type="ECO:0000313" key="1">
    <source>
        <dbReference type="EMBL" id="KAJ6642998.1"/>
    </source>
</evidence>
<accession>A0A9Q0N3N9</accession>
<name>A0A9Q0N3N9_9DIPT</name>
<evidence type="ECO:0000313" key="2">
    <source>
        <dbReference type="Proteomes" id="UP001151699"/>
    </source>
</evidence>
<protein>
    <submittedName>
        <fullName evidence="1">Uncharacterized protein</fullName>
    </submittedName>
</protein>
<proteinExistence type="predicted"/>
<reference evidence="1" key="1">
    <citation type="submission" date="2022-07" db="EMBL/GenBank/DDBJ databases">
        <authorList>
            <person name="Trinca V."/>
            <person name="Uliana J.V.C."/>
            <person name="Torres T.T."/>
            <person name="Ward R.J."/>
            <person name="Monesi N."/>
        </authorList>
    </citation>
    <scope>NUCLEOTIDE SEQUENCE</scope>
    <source>
        <strain evidence="1">HSMRA1968</strain>
        <tissue evidence="1">Whole embryos</tissue>
    </source>
</reference>
<feature type="non-terminal residue" evidence="1">
    <location>
        <position position="1"/>
    </location>
</feature>
<organism evidence="1 2">
    <name type="scientific">Pseudolycoriella hygida</name>
    <dbReference type="NCBI Taxonomy" id="35572"/>
    <lineage>
        <taxon>Eukaryota</taxon>
        <taxon>Metazoa</taxon>
        <taxon>Ecdysozoa</taxon>
        <taxon>Arthropoda</taxon>
        <taxon>Hexapoda</taxon>
        <taxon>Insecta</taxon>
        <taxon>Pterygota</taxon>
        <taxon>Neoptera</taxon>
        <taxon>Endopterygota</taxon>
        <taxon>Diptera</taxon>
        <taxon>Nematocera</taxon>
        <taxon>Sciaroidea</taxon>
        <taxon>Sciaridae</taxon>
        <taxon>Pseudolycoriella</taxon>
    </lineage>
</organism>
<keyword evidence="2" id="KW-1185">Reference proteome</keyword>
<comment type="caution">
    <text evidence="1">The sequence shown here is derived from an EMBL/GenBank/DDBJ whole genome shotgun (WGS) entry which is preliminary data.</text>
</comment>
<dbReference type="OrthoDB" id="7989901at2759"/>
<dbReference type="EMBL" id="WJQU01000002">
    <property type="protein sequence ID" value="KAJ6642998.1"/>
    <property type="molecule type" value="Genomic_DNA"/>
</dbReference>
<sequence>ENFDRECSDVGDWRVVFKLDILNYKGLYSVRNVSDINNTVQSTWRPQLPLPEEINVHNMDNKSSSKFMNVNSKKWSLGGFFRRKKKDEASESSSEE</sequence>